<sequence length="159" mass="17233">MLVIDIGDPRAFLTEYLSKYSALPSFQVSSRKFKSNRLGGVVVFGLMAPRGRKTAGVRGTAARVVREASPTDSVESVNEINTETEGGNSARGSQQSDQPVGYADKMAELQGYRERFGDQMREEPADGAPHQADVRENVPGVGVQHHQSPPPPPFVPVRV</sequence>
<accession>A0ABQ7BFQ2</accession>
<name>A0ABQ7BFQ2_BRACR</name>
<feature type="compositionally biased region" description="Pro residues" evidence="1">
    <location>
        <begin position="148"/>
        <end position="159"/>
    </location>
</feature>
<comment type="caution">
    <text evidence="2">The sequence shown here is derived from an EMBL/GenBank/DDBJ whole genome shotgun (WGS) entry which is preliminary data.</text>
</comment>
<feature type="compositionally biased region" description="Polar residues" evidence="1">
    <location>
        <begin position="70"/>
        <end position="98"/>
    </location>
</feature>
<keyword evidence="3" id="KW-1185">Reference proteome</keyword>
<protein>
    <submittedName>
        <fullName evidence="2">Uncharacterized protein</fullName>
    </submittedName>
</protein>
<dbReference type="Proteomes" id="UP000266723">
    <property type="component" value="Unassembled WGS sequence"/>
</dbReference>
<dbReference type="EMBL" id="QGKV02001507">
    <property type="protein sequence ID" value="KAF3530991.1"/>
    <property type="molecule type" value="Genomic_DNA"/>
</dbReference>
<evidence type="ECO:0000313" key="2">
    <source>
        <dbReference type="EMBL" id="KAF3530991.1"/>
    </source>
</evidence>
<organism evidence="2 3">
    <name type="scientific">Brassica cretica</name>
    <name type="common">Mustard</name>
    <dbReference type="NCBI Taxonomy" id="69181"/>
    <lineage>
        <taxon>Eukaryota</taxon>
        <taxon>Viridiplantae</taxon>
        <taxon>Streptophyta</taxon>
        <taxon>Embryophyta</taxon>
        <taxon>Tracheophyta</taxon>
        <taxon>Spermatophyta</taxon>
        <taxon>Magnoliopsida</taxon>
        <taxon>eudicotyledons</taxon>
        <taxon>Gunneridae</taxon>
        <taxon>Pentapetalae</taxon>
        <taxon>rosids</taxon>
        <taxon>malvids</taxon>
        <taxon>Brassicales</taxon>
        <taxon>Brassicaceae</taxon>
        <taxon>Brassiceae</taxon>
        <taxon>Brassica</taxon>
    </lineage>
</organism>
<feature type="compositionally biased region" description="Basic and acidic residues" evidence="1">
    <location>
        <begin position="105"/>
        <end position="124"/>
    </location>
</feature>
<evidence type="ECO:0000313" key="3">
    <source>
        <dbReference type="Proteomes" id="UP000266723"/>
    </source>
</evidence>
<feature type="region of interest" description="Disordered" evidence="1">
    <location>
        <begin position="58"/>
        <end position="159"/>
    </location>
</feature>
<reference evidence="2 3" key="1">
    <citation type="journal article" date="2020" name="BMC Genomics">
        <title>Intraspecific diversification of the crop wild relative Brassica cretica Lam. using demographic model selection.</title>
        <authorList>
            <person name="Kioukis A."/>
            <person name="Michalopoulou V.A."/>
            <person name="Briers L."/>
            <person name="Pirintsos S."/>
            <person name="Studholme D.J."/>
            <person name="Pavlidis P."/>
            <person name="Sarris P.F."/>
        </authorList>
    </citation>
    <scope>NUCLEOTIDE SEQUENCE [LARGE SCALE GENOMIC DNA]</scope>
    <source>
        <strain evidence="3">cv. PFS-1207/04</strain>
    </source>
</reference>
<gene>
    <name evidence="2" type="ORF">DY000_02040398</name>
</gene>
<proteinExistence type="predicted"/>
<evidence type="ECO:0000256" key="1">
    <source>
        <dbReference type="SAM" id="MobiDB-lite"/>
    </source>
</evidence>